<dbReference type="Gene3D" id="3.40.50.1970">
    <property type="match status" value="1"/>
</dbReference>
<dbReference type="Proteomes" id="UP000184389">
    <property type="component" value="Unassembled WGS sequence"/>
</dbReference>
<feature type="domain" description="PurE" evidence="1">
    <location>
        <begin position="115"/>
        <end position="247"/>
    </location>
</feature>
<sequence length="250" mass="26999">MDVHEILNKIKNNEMSIEDGEEILKKLPYEDLGFAKLDHHRSLRSGFGEVIYCSGKSDKHLIKIFQNFNERDFNVLGTRASKEQFLKVKEVISEAEYDELSGIIKIVKKSIDKIGCIAVCTGGTSDIPVAEEAAQTAEFFGSNVVRIYDVGVAGIHRLLSKMDDIRKANCVVAVAGMEGALPGVIAGMIDKPVIAVPTSVGYGANFQGLSSLLTMLNSCAEGISVVNIDNGFGAGYISTQINRLAVRGNA</sequence>
<reference evidence="2 3" key="1">
    <citation type="submission" date="2016-11" db="EMBL/GenBank/DDBJ databases">
        <authorList>
            <person name="Jaros S."/>
            <person name="Januszkiewicz K."/>
            <person name="Wedrychowicz H."/>
        </authorList>
    </citation>
    <scope>NUCLEOTIDE SEQUENCE [LARGE SCALE GENOMIC DNA]</scope>
    <source>
        <strain evidence="2 3">DSM 13106</strain>
    </source>
</reference>
<evidence type="ECO:0000313" key="2">
    <source>
        <dbReference type="EMBL" id="SHH85141.1"/>
    </source>
</evidence>
<dbReference type="AlphaFoldDB" id="A0A1M5WCE4"/>
<dbReference type="InterPro" id="IPR000031">
    <property type="entry name" value="PurE_dom"/>
</dbReference>
<evidence type="ECO:0000259" key="1">
    <source>
        <dbReference type="SMART" id="SM01001"/>
    </source>
</evidence>
<dbReference type="GO" id="GO:0016787">
    <property type="term" value="F:hydrolase activity"/>
    <property type="evidence" value="ECO:0007669"/>
    <property type="project" value="InterPro"/>
</dbReference>
<proteinExistence type="predicted"/>
<dbReference type="PANTHER" id="PTHR43064:SF1">
    <property type="entry name" value="SLL1489 PROTEIN"/>
    <property type="match status" value="1"/>
</dbReference>
<dbReference type="SMART" id="SM01001">
    <property type="entry name" value="AIRC"/>
    <property type="match status" value="1"/>
</dbReference>
<organism evidence="2 3">
    <name type="scientific">Sporanaerobacter acetigenes DSM 13106</name>
    <dbReference type="NCBI Taxonomy" id="1123281"/>
    <lineage>
        <taxon>Bacteria</taxon>
        <taxon>Bacillati</taxon>
        <taxon>Bacillota</taxon>
        <taxon>Tissierellia</taxon>
        <taxon>Tissierellales</taxon>
        <taxon>Sporanaerobacteraceae</taxon>
        <taxon>Sporanaerobacter</taxon>
    </lineage>
</organism>
<dbReference type="SUPFAM" id="SSF52255">
    <property type="entry name" value="N5-CAIR mutase (phosphoribosylaminoimidazole carboxylase, PurE)"/>
    <property type="match status" value="1"/>
</dbReference>
<dbReference type="GO" id="GO:0006189">
    <property type="term" value="P:'de novo' IMP biosynthetic process"/>
    <property type="evidence" value="ECO:0007669"/>
    <property type="project" value="InterPro"/>
</dbReference>
<dbReference type="STRING" id="1123281.SAMN02745180_01173"/>
<evidence type="ECO:0000313" key="3">
    <source>
        <dbReference type="Proteomes" id="UP000184389"/>
    </source>
</evidence>
<dbReference type="PANTHER" id="PTHR43064">
    <property type="entry name" value="PHOSPHORIBOSYLAMINOIMIDAZOLE CARBOXYLASE-RELATED"/>
    <property type="match status" value="1"/>
</dbReference>
<dbReference type="EMBL" id="FQXR01000005">
    <property type="protein sequence ID" value="SHH85141.1"/>
    <property type="molecule type" value="Genomic_DNA"/>
</dbReference>
<dbReference type="NCBIfam" id="NF033503">
    <property type="entry name" value="LarB"/>
    <property type="match status" value="1"/>
</dbReference>
<protein>
    <recommendedName>
        <fullName evidence="1">PurE domain-containing protein</fullName>
    </recommendedName>
</protein>
<gene>
    <name evidence="2" type="ORF">SAMN02745180_01173</name>
</gene>
<dbReference type="OrthoDB" id="9782511at2"/>
<name>A0A1M5WCE4_9FIRM</name>
<dbReference type="InterPro" id="IPR039476">
    <property type="entry name" value="P2CMN_synthase_LarB"/>
</dbReference>
<dbReference type="RefSeq" id="WP_072743869.1">
    <property type="nucleotide sequence ID" value="NZ_FQXR01000005.1"/>
</dbReference>
<accession>A0A1M5WCE4</accession>
<dbReference type="Pfam" id="PF00731">
    <property type="entry name" value="AIRC"/>
    <property type="match status" value="1"/>
</dbReference>
<keyword evidence="3" id="KW-1185">Reference proteome</keyword>